<organism evidence="8 9">
    <name type="scientific">Blastopirellula marina</name>
    <dbReference type="NCBI Taxonomy" id="124"/>
    <lineage>
        <taxon>Bacteria</taxon>
        <taxon>Pseudomonadati</taxon>
        <taxon>Planctomycetota</taxon>
        <taxon>Planctomycetia</taxon>
        <taxon>Pirellulales</taxon>
        <taxon>Pirellulaceae</taxon>
        <taxon>Blastopirellula</taxon>
    </lineage>
</organism>
<dbReference type="InterPro" id="IPR014284">
    <property type="entry name" value="RNA_pol_sigma-70_dom"/>
</dbReference>
<dbReference type="InterPro" id="IPR013325">
    <property type="entry name" value="RNA_pol_sigma_r2"/>
</dbReference>
<reference evidence="8 9" key="1">
    <citation type="submission" date="2018-02" db="EMBL/GenBank/DDBJ databases">
        <title>Comparative genomes isolates from brazilian mangrove.</title>
        <authorList>
            <person name="Araujo J.E."/>
            <person name="Taketani R.G."/>
            <person name="Silva M.C.P."/>
            <person name="Loureco M.V."/>
            <person name="Andreote F.D."/>
        </authorList>
    </citation>
    <scope>NUCLEOTIDE SEQUENCE [LARGE SCALE GENOMIC DNA]</scope>
    <source>
        <strain evidence="8 9">NAP PRIS-MGV</strain>
    </source>
</reference>
<dbReference type="InterPro" id="IPR007627">
    <property type="entry name" value="RNA_pol_sigma70_r2"/>
</dbReference>
<evidence type="ECO:0000256" key="5">
    <source>
        <dbReference type="ARBA" id="ARBA00023163"/>
    </source>
</evidence>
<evidence type="ECO:0000256" key="4">
    <source>
        <dbReference type="ARBA" id="ARBA00023082"/>
    </source>
</evidence>
<evidence type="ECO:0000256" key="1">
    <source>
        <dbReference type="ARBA" id="ARBA00008720"/>
    </source>
</evidence>
<gene>
    <name evidence="8" type="ORF">C5Y98_29880</name>
</gene>
<sequence length="172" mass="19947">MSSDYEHFLRLFTRDQLRVLAYIRALVHDHAVANDVFQETSLELWRSFATFRRDQEFAAWALGIARHQVLKYWRTRDRDRHVFSEALLAEISTAAIGMASEMEPRQQALDECVGLLSDRQRELIQRFYGENQSAAAIADAWNRSVHAVYKSLKVMRRALLECVETKLGNESA</sequence>
<evidence type="ECO:0000256" key="6">
    <source>
        <dbReference type="ARBA" id="ARBA00024764"/>
    </source>
</evidence>
<dbReference type="InterPro" id="IPR039425">
    <property type="entry name" value="RNA_pol_sigma-70-like"/>
</dbReference>
<keyword evidence="3" id="KW-0805">Transcription regulation</keyword>
<dbReference type="OrthoDB" id="6383365at2"/>
<dbReference type="GO" id="GO:0016987">
    <property type="term" value="F:sigma factor activity"/>
    <property type="evidence" value="ECO:0007669"/>
    <property type="project" value="UniProtKB-KW"/>
</dbReference>
<comment type="similarity">
    <text evidence="1">Belongs to the UPF0122 family.</text>
</comment>
<dbReference type="NCBIfam" id="TIGR02989">
    <property type="entry name" value="Sig-70_gvs1"/>
    <property type="match status" value="1"/>
</dbReference>
<evidence type="ECO:0000256" key="2">
    <source>
        <dbReference type="ARBA" id="ARBA00010641"/>
    </source>
</evidence>
<accession>A0A2S8F372</accession>
<dbReference type="SUPFAM" id="SSF88946">
    <property type="entry name" value="Sigma2 domain of RNA polymerase sigma factors"/>
    <property type="match status" value="1"/>
</dbReference>
<dbReference type="EMBL" id="PUIB01000030">
    <property type="protein sequence ID" value="PQO26593.1"/>
    <property type="molecule type" value="Genomic_DNA"/>
</dbReference>
<evidence type="ECO:0000259" key="7">
    <source>
        <dbReference type="Pfam" id="PF04542"/>
    </source>
</evidence>
<dbReference type="Gene3D" id="1.10.1740.10">
    <property type="match status" value="1"/>
</dbReference>
<dbReference type="InterPro" id="IPR013324">
    <property type="entry name" value="RNA_pol_sigma_r3/r4-like"/>
</dbReference>
<evidence type="ECO:0000313" key="8">
    <source>
        <dbReference type="EMBL" id="PQO26593.1"/>
    </source>
</evidence>
<comment type="caution">
    <text evidence="8">The sequence shown here is derived from an EMBL/GenBank/DDBJ whole genome shotgun (WGS) entry which is preliminary data.</text>
</comment>
<dbReference type="Gene3D" id="1.10.10.10">
    <property type="entry name" value="Winged helix-like DNA-binding domain superfamily/Winged helix DNA-binding domain"/>
    <property type="match status" value="1"/>
</dbReference>
<dbReference type="SUPFAM" id="SSF88659">
    <property type="entry name" value="Sigma3 and sigma4 domains of RNA polymerase sigma factors"/>
    <property type="match status" value="1"/>
</dbReference>
<dbReference type="AlphaFoldDB" id="A0A2S8F372"/>
<dbReference type="Pfam" id="PF04297">
    <property type="entry name" value="UPF0122"/>
    <property type="match status" value="1"/>
</dbReference>
<dbReference type="Proteomes" id="UP000239388">
    <property type="component" value="Unassembled WGS sequence"/>
</dbReference>
<keyword evidence="4" id="KW-0731">Sigma factor</keyword>
<dbReference type="PANTHER" id="PTHR43133">
    <property type="entry name" value="RNA POLYMERASE ECF-TYPE SIGMA FACTO"/>
    <property type="match status" value="1"/>
</dbReference>
<protein>
    <submittedName>
        <fullName evidence="8">RNA polymerase subunit sigma-70</fullName>
    </submittedName>
</protein>
<proteinExistence type="inferred from homology"/>
<feature type="domain" description="RNA polymerase sigma-70 region 2" evidence="7">
    <location>
        <begin position="11"/>
        <end position="78"/>
    </location>
</feature>
<dbReference type="GO" id="GO:0006352">
    <property type="term" value="P:DNA-templated transcription initiation"/>
    <property type="evidence" value="ECO:0007669"/>
    <property type="project" value="InterPro"/>
</dbReference>
<dbReference type="InterPro" id="IPR036388">
    <property type="entry name" value="WH-like_DNA-bd_sf"/>
</dbReference>
<name>A0A2S8F372_9BACT</name>
<keyword evidence="5" id="KW-0804">Transcription</keyword>
<dbReference type="NCBIfam" id="TIGR02937">
    <property type="entry name" value="sigma70-ECF"/>
    <property type="match status" value="1"/>
</dbReference>
<comment type="function">
    <text evidence="6">Might take part in the signal recognition particle (SRP) pathway. This is inferred from the conservation of its genetic proximity to ftsY/ffh. May be a regulatory protein.</text>
</comment>
<comment type="similarity">
    <text evidence="2">Belongs to the sigma-70 factor family. ECF subfamily.</text>
</comment>
<evidence type="ECO:0000256" key="3">
    <source>
        <dbReference type="ARBA" id="ARBA00023015"/>
    </source>
</evidence>
<dbReference type="PANTHER" id="PTHR43133:SF51">
    <property type="entry name" value="RNA POLYMERASE SIGMA FACTOR"/>
    <property type="match status" value="1"/>
</dbReference>
<dbReference type="Pfam" id="PF04542">
    <property type="entry name" value="Sigma70_r2"/>
    <property type="match status" value="1"/>
</dbReference>
<dbReference type="InterPro" id="IPR014331">
    <property type="entry name" value="RNA_pol_sigma70_ECF_RHOBA"/>
</dbReference>
<evidence type="ECO:0000313" key="9">
    <source>
        <dbReference type="Proteomes" id="UP000239388"/>
    </source>
</evidence>
<dbReference type="InterPro" id="IPR007394">
    <property type="entry name" value="UPF0122"/>
</dbReference>